<sequence>MKLTQVNDPISEEDNLSGWKVKTASKDTSLVLIKTMNYLTPRKIQKIEVPKSNVYPQDTLILNYMGNNYKIYATGKKIKLSDQPEIYEVKNYKLFITTRIHGKIRKTLLVSVREFNDTMVSILFVGDMDGDGILDLLLDTSNHYNSERTTLYLSKPATNNELLMLVGKHTILGC</sequence>
<protein>
    <recommendedName>
        <fullName evidence="3">VCBS repeat-containing protein</fullName>
    </recommendedName>
</protein>
<proteinExistence type="predicted"/>
<accession>A0ABT6YGR6</accession>
<evidence type="ECO:0000313" key="1">
    <source>
        <dbReference type="EMBL" id="MDI9862788.1"/>
    </source>
</evidence>
<reference evidence="1 2" key="1">
    <citation type="submission" date="2023-05" db="EMBL/GenBank/DDBJ databases">
        <title>Novel species of genus Flectobacillus isolated from stream in China.</title>
        <authorList>
            <person name="Lu H."/>
        </authorList>
    </citation>
    <scope>NUCLEOTIDE SEQUENCE [LARGE SCALE GENOMIC DNA]</scope>
    <source>
        <strain evidence="1 2">DC10W</strain>
    </source>
</reference>
<keyword evidence="2" id="KW-1185">Reference proteome</keyword>
<dbReference type="Proteomes" id="UP001236569">
    <property type="component" value="Unassembled WGS sequence"/>
</dbReference>
<evidence type="ECO:0000313" key="2">
    <source>
        <dbReference type="Proteomes" id="UP001236569"/>
    </source>
</evidence>
<dbReference type="EMBL" id="JASHID010000001">
    <property type="protein sequence ID" value="MDI9862788.1"/>
    <property type="molecule type" value="Genomic_DNA"/>
</dbReference>
<comment type="caution">
    <text evidence="1">The sequence shown here is derived from an EMBL/GenBank/DDBJ whole genome shotgun (WGS) entry which is preliminary data.</text>
</comment>
<organism evidence="1 2">
    <name type="scientific">Flectobacillus longus</name>
    <dbReference type="NCBI Taxonomy" id="2984207"/>
    <lineage>
        <taxon>Bacteria</taxon>
        <taxon>Pseudomonadati</taxon>
        <taxon>Bacteroidota</taxon>
        <taxon>Cytophagia</taxon>
        <taxon>Cytophagales</taxon>
        <taxon>Flectobacillaceae</taxon>
        <taxon>Flectobacillus</taxon>
    </lineage>
</organism>
<gene>
    <name evidence="1" type="ORF">QM480_00525</name>
</gene>
<dbReference type="RefSeq" id="WP_283368151.1">
    <property type="nucleotide sequence ID" value="NZ_JASHID010000001.1"/>
</dbReference>
<evidence type="ECO:0008006" key="3">
    <source>
        <dbReference type="Google" id="ProtNLM"/>
    </source>
</evidence>
<name>A0ABT6YGR6_9BACT</name>